<keyword evidence="2 5" id="KW-0808">Transferase</keyword>
<evidence type="ECO:0000313" key="5">
    <source>
        <dbReference type="EMBL" id="MDG4718464.1"/>
    </source>
</evidence>
<dbReference type="EMBL" id="JARSBO010000002">
    <property type="protein sequence ID" value="MDG4718464.1"/>
    <property type="molecule type" value="Genomic_DNA"/>
</dbReference>
<dbReference type="GO" id="GO:0032259">
    <property type="term" value="P:methylation"/>
    <property type="evidence" value="ECO:0007669"/>
    <property type="project" value="UniProtKB-KW"/>
</dbReference>
<evidence type="ECO:0000256" key="1">
    <source>
        <dbReference type="ARBA" id="ARBA00022603"/>
    </source>
</evidence>
<dbReference type="PANTHER" id="PTHR43464:SF19">
    <property type="entry name" value="UBIQUINONE BIOSYNTHESIS O-METHYLTRANSFERASE, MITOCHONDRIAL"/>
    <property type="match status" value="1"/>
</dbReference>
<dbReference type="Gene3D" id="3.40.50.150">
    <property type="entry name" value="Vaccinia Virus protein VP39"/>
    <property type="match status" value="1"/>
</dbReference>
<accession>A0ABT6G8U4</accession>
<dbReference type="CDD" id="cd02440">
    <property type="entry name" value="AdoMet_MTases"/>
    <property type="match status" value="1"/>
</dbReference>
<keyword evidence="3" id="KW-0949">S-adenosyl-L-methionine</keyword>
<evidence type="ECO:0000313" key="6">
    <source>
        <dbReference type="Proteomes" id="UP001529180"/>
    </source>
</evidence>
<dbReference type="InterPro" id="IPR029063">
    <property type="entry name" value="SAM-dependent_MTases_sf"/>
</dbReference>
<reference evidence="5 6" key="1">
    <citation type="submission" date="2023-03" db="EMBL/GenBank/DDBJ databases">
        <title>Strain FZY0004 represents a novel species in the genus Thalassospira isolated from seawater.</title>
        <authorList>
            <person name="Fu Z.-Y."/>
        </authorList>
    </citation>
    <scope>NUCLEOTIDE SEQUENCE [LARGE SCALE GENOMIC DNA]</scope>
    <source>
        <strain evidence="5 6">FZY0004</strain>
    </source>
</reference>
<proteinExistence type="predicted"/>
<dbReference type="Pfam" id="PF13847">
    <property type="entry name" value="Methyltransf_31"/>
    <property type="match status" value="1"/>
</dbReference>
<dbReference type="GO" id="GO:0008168">
    <property type="term" value="F:methyltransferase activity"/>
    <property type="evidence" value="ECO:0007669"/>
    <property type="project" value="UniProtKB-KW"/>
</dbReference>
<evidence type="ECO:0000259" key="4">
    <source>
        <dbReference type="Pfam" id="PF13847"/>
    </source>
</evidence>
<dbReference type="RefSeq" id="WP_258547977.1">
    <property type="nucleotide sequence ID" value="NZ_JARSBO010000002.1"/>
</dbReference>
<keyword evidence="1 5" id="KW-0489">Methyltransferase</keyword>
<feature type="domain" description="Methyltransferase" evidence="4">
    <location>
        <begin position="47"/>
        <end position="150"/>
    </location>
</feature>
<dbReference type="SUPFAM" id="SSF53335">
    <property type="entry name" value="S-adenosyl-L-methionine-dependent methyltransferases"/>
    <property type="match status" value="1"/>
</dbReference>
<keyword evidence="6" id="KW-1185">Reference proteome</keyword>
<organism evidence="5 6">
    <name type="scientific">Thalassospira aquimaris</name>
    <dbReference type="NCBI Taxonomy" id="3037796"/>
    <lineage>
        <taxon>Bacteria</taxon>
        <taxon>Pseudomonadati</taxon>
        <taxon>Pseudomonadota</taxon>
        <taxon>Alphaproteobacteria</taxon>
        <taxon>Rhodospirillales</taxon>
        <taxon>Thalassospiraceae</taxon>
        <taxon>Thalassospira</taxon>
    </lineage>
</organism>
<evidence type="ECO:0000256" key="2">
    <source>
        <dbReference type="ARBA" id="ARBA00022679"/>
    </source>
</evidence>
<name>A0ABT6G8U4_9PROT</name>
<dbReference type="EC" id="2.1.1.-" evidence="5"/>
<dbReference type="InterPro" id="IPR025714">
    <property type="entry name" value="Methyltranfer_dom"/>
</dbReference>
<protein>
    <submittedName>
        <fullName evidence="5">Class I SAM-dependent methyltransferase</fullName>
        <ecNumber evidence="5">2.1.1.-</ecNumber>
    </submittedName>
</protein>
<comment type="caution">
    <text evidence="5">The sequence shown here is derived from an EMBL/GenBank/DDBJ whole genome shotgun (WGS) entry which is preliminary data.</text>
</comment>
<gene>
    <name evidence="5" type="ORF">P7680_05605</name>
</gene>
<dbReference type="Proteomes" id="UP001529180">
    <property type="component" value="Unassembled WGS sequence"/>
</dbReference>
<sequence>MKFDPNVDPKMDPRTFWEETYEKQSPQTSGKPSAVLERFVAGRPVGRALELGCGKGDDAVWLAKGGWQVTAVDISETALGYARANALRNDVQDNIVFEAHDLGASLPDGMFDLVTAQFLQSPLEFARDTVLNRASQQVSPKGLLLITTHGSRPSWSWASEDMVFPTPEQALDALGLDMSQWKTVTVDNFERMATGPKGEKGSVIDTVIALERI</sequence>
<dbReference type="PANTHER" id="PTHR43464">
    <property type="entry name" value="METHYLTRANSFERASE"/>
    <property type="match status" value="1"/>
</dbReference>
<evidence type="ECO:0000256" key="3">
    <source>
        <dbReference type="ARBA" id="ARBA00022691"/>
    </source>
</evidence>